<gene>
    <name evidence="8" type="ORF">MAIT1_03745</name>
</gene>
<dbReference type="InterPro" id="IPR001765">
    <property type="entry name" value="Carbonic_anhydrase"/>
</dbReference>
<dbReference type="PANTHER" id="PTHR11002">
    <property type="entry name" value="CARBONIC ANHYDRASE"/>
    <property type="match status" value="1"/>
</dbReference>
<feature type="binding site" evidence="6">
    <location>
        <position position="95"/>
    </location>
    <ligand>
        <name>Zn(2+)</name>
        <dbReference type="ChEBI" id="CHEBI:29105"/>
    </ligand>
</feature>
<dbReference type="AlphaFoldDB" id="A0A1Y2K6E2"/>
<reference evidence="8 9" key="1">
    <citation type="journal article" date="2016" name="BMC Genomics">
        <title>Combined genomic and structural analyses of a cultured magnetotactic bacterium reveals its niche adaptation to a dynamic environment.</title>
        <authorList>
            <person name="Araujo A.C."/>
            <person name="Morillo V."/>
            <person name="Cypriano J."/>
            <person name="Teixeira L.C."/>
            <person name="Leao P."/>
            <person name="Lyra S."/>
            <person name="Almeida L.G."/>
            <person name="Bazylinski D.A."/>
            <person name="Vasconcellos A.T."/>
            <person name="Abreu F."/>
            <person name="Lins U."/>
        </authorList>
    </citation>
    <scope>NUCLEOTIDE SEQUENCE [LARGE SCALE GENOMIC DNA]</scope>
    <source>
        <strain evidence="8 9">IT-1</strain>
    </source>
</reference>
<evidence type="ECO:0000256" key="5">
    <source>
        <dbReference type="ARBA" id="ARBA00048348"/>
    </source>
</evidence>
<comment type="similarity">
    <text evidence="1 7">Belongs to the beta-class carbonic anhydrase family.</text>
</comment>
<evidence type="ECO:0000256" key="6">
    <source>
        <dbReference type="PIRSR" id="PIRSR601765-1"/>
    </source>
</evidence>
<evidence type="ECO:0000256" key="2">
    <source>
        <dbReference type="ARBA" id="ARBA00022723"/>
    </source>
</evidence>
<keyword evidence="3 6" id="KW-0862">Zinc</keyword>
<keyword evidence="4 7" id="KW-0456">Lyase</keyword>
<organism evidence="8 9">
    <name type="scientific">Magnetofaba australis IT-1</name>
    <dbReference type="NCBI Taxonomy" id="1434232"/>
    <lineage>
        <taxon>Bacteria</taxon>
        <taxon>Pseudomonadati</taxon>
        <taxon>Pseudomonadota</taxon>
        <taxon>Magnetococcia</taxon>
        <taxon>Magnetococcales</taxon>
        <taxon>Magnetococcaceae</taxon>
        <taxon>Magnetofaba</taxon>
    </lineage>
</organism>
<dbReference type="GO" id="GO:0004089">
    <property type="term" value="F:carbonate dehydratase activity"/>
    <property type="evidence" value="ECO:0007669"/>
    <property type="project" value="UniProtKB-UniRule"/>
</dbReference>
<proteinExistence type="inferred from homology"/>
<dbReference type="EMBL" id="LVJN01000019">
    <property type="protein sequence ID" value="OSM04001.1"/>
    <property type="molecule type" value="Genomic_DNA"/>
</dbReference>
<dbReference type="EC" id="4.2.1.1" evidence="7"/>
<feature type="binding site" evidence="6">
    <location>
        <position position="39"/>
    </location>
    <ligand>
        <name>Zn(2+)</name>
        <dbReference type="ChEBI" id="CHEBI:29105"/>
    </ligand>
</feature>
<comment type="function">
    <text evidence="7">Reversible hydration of carbon dioxide.</text>
</comment>
<dbReference type="Gene3D" id="3.40.1050.10">
    <property type="entry name" value="Carbonic anhydrase"/>
    <property type="match status" value="1"/>
</dbReference>
<keyword evidence="9" id="KW-1185">Reference proteome</keyword>
<dbReference type="PROSITE" id="PS00705">
    <property type="entry name" value="PROK_CO2_ANHYDRASE_2"/>
    <property type="match status" value="1"/>
</dbReference>
<dbReference type="GO" id="GO:0015976">
    <property type="term" value="P:carbon utilization"/>
    <property type="evidence" value="ECO:0007669"/>
    <property type="project" value="InterPro"/>
</dbReference>
<evidence type="ECO:0000313" key="8">
    <source>
        <dbReference type="EMBL" id="OSM04001.1"/>
    </source>
</evidence>
<dbReference type="Pfam" id="PF00484">
    <property type="entry name" value="Pro_CA"/>
    <property type="match status" value="1"/>
</dbReference>
<sequence>MDRVFRNNQEWAQRMSEDYRDVFRTLEQGQTPNYMWIGCSDSRVPANQITGLQQGEIFVHRNVANVVNHSDLNLLSALQFAVEVLKVPNILVVGHFGCGGVKAVLEGNRHGLVDNWLQHVRDVYGFHKQFIDDAIDPKERWRRLCKLNVVHQVTNVARTTIVQDAWERGQKVSVHGLVYGLHDGLLRDLEATHSCLEDLGRAGPHALDLMLRQPQESC</sequence>
<evidence type="ECO:0000256" key="3">
    <source>
        <dbReference type="ARBA" id="ARBA00022833"/>
    </source>
</evidence>
<evidence type="ECO:0000256" key="4">
    <source>
        <dbReference type="ARBA" id="ARBA00023239"/>
    </source>
</evidence>
<evidence type="ECO:0000256" key="1">
    <source>
        <dbReference type="ARBA" id="ARBA00006217"/>
    </source>
</evidence>
<comment type="caution">
    <text evidence="8">The sequence shown here is derived from an EMBL/GenBank/DDBJ whole genome shotgun (WGS) entry which is preliminary data.</text>
</comment>
<evidence type="ECO:0000256" key="7">
    <source>
        <dbReference type="RuleBase" id="RU003956"/>
    </source>
</evidence>
<dbReference type="InterPro" id="IPR036874">
    <property type="entry name" value="Carbonic_anhydrase_sf"/>
</dbReference>
<dbReference type="Proteomes" id="UP000194003">
    <property type="component" value="Unassembled WGS sequence"/>
</dbReference>
<evidence type="ECO:0000313" key="9">
    <source>
        <dbReference type="Proteomes" id="UP000194003"/>
    </source>
</evidence>
<accession>A0A1Y2K6E2</accession>
<feature type="binding site" evidence="6">
    <location>
        <position position="98"/>
    </location>
    <ligand>
        <name>Zn(2+)</name>
        <dbReference type="ChEBI" id="CHEBI:29105"/>
    </ligand>
</feature>
<protein>
    <recommendedName>
        <fullName evidence="7">Carbonic anhydrase</fullName>
        <ecNumber evidence="7">4.2.1.1</ecNumber>
    </recommendedName>
    <alternativeName>
        <fullName evidence="7">Carbonate dehydratase</fullName>
    </alternativeName>
</protein>
<feature type="binding site" evidence="6">
    <location>
        <position position="41"/>
    </location>
    <ligand>
        <name>Zn(2+)</name>
        <dbReference type="ChEBI" id="CHEBI:29105"/>
    </ligand>
</feature>
<dbReference type="SMART" id="SM00947">
    <property type="entry name" value="Pro_CA"/>
    <property type="match status" value="1"/>
</dbReference>
<dbReference type="STRING" id="1434232.MAIT1_03745"/>
<name>A0A1Y2K6E2_9PROT</name>
<dbReference type="GO" id="GO:0008270">
    <property type="term" value="F:zinc ion binding"/>
    <property type="evidence" value="ECO:0007669"/>
    <property type="project" value="UniProtKB-UniRule"/>
</dbReference>
<dbReference type="InterPro" id="IPR015892">
    <property type="entry name" value="Carbonic_anhydrase_CS"/>
</dbReference>
<comment type="catalytic activity">
    <reaction evidence="5 7">
        <text>hydrogencarbonate + H(+) = CO2 + H2O</text>
        <dbReference type="Rhea" id="RHEA:10748"/>
        <dbReference type="ChEBI" id="CHEBI:15377"/>
        <dbReference type="ChEBI" id="CHEBI:15378"/>
        <dbReference type="ChEBI" id="CHEBI:16526"/>
        <dbReference type="ChEBI" id="CHEBI:17544"/>
        <dbReference type="EC" id="4.2.1.1"/>
    </reaction>
</comment>
<dbReference type="CDD" id="cd00883">
    <property type="entry name" value="beta_CA_cladeA"/>
    <property type="match status" value="1"/>
</dbReference>
<keyword evidence="2 6" id="KW-0479">Metal-binding</keyword>
<dbReference type="PROSITE" id="PS00704">
    <property type="entry name" value="PROK_CO2_ANHYDRASE_1"/>
    <property type="match status" value="1"/>
</dbReference>
<dbReference type="FunFam" id="3.40.1050.10:FF:000001">
    <property type="entry name" value="Carbonic anhydrase"/>
    <property type="match status" value="1"/>
</dbReference>
<comment type="cofactor">
    <cofactor evidence="6">
        <name>Zn(2+)</name>
        <dbReference type="ChEBI" id="CHEBI:29105"/>
    </cofactor>
    <text evidence="6">Binds 1 zinc ion per subunit.</text>
</comment>
<dbReference type="PANTHER" id="PTHR11002:SF76">
    <property type="entry name" value="CARBONIC ANHYDRASE"/>
    <property type="match status" value="1"/>
</dbReference>
<dbReference type="SUPFAM" id="SSF53056">
    <property type="entry name" value="beta-carbonic anhydrase, cab"/>
    <property type="match status" value="1"/>
</dbReference>